<dbReference type="AlphaFoldDB" id="A0A1V9Y4J4"/>
<organism evidence="2 3">
    <name type="scientific">Thraustotheca clavata</name>
    <dbReference type="NCBI Taxonomy" id="74557"/>
    <lineage>
        <taxon>Eukaryota</taxon>
        <taxon>Sar</taxon>
        <taxon>Stramenopiles</taxon>
        <taxon>Oomycota</taxon>
        <taxon>Saprolegniomycetes</taxon>
        <taxon>Saprolegniales</taxon>
        <taxon>Achlyaceae</taxon>
        <taxon>Thraustotheca</taxon>
    </lineage>
</organism>
<dbReference type="InterPro" id="IPR011992">
    <property type="entry name" value="EF-hand-dom_pair"/>
</dbReference>
<keyword evidence="3" id="KW-1185">Reference proteome</keyword>
<dbReference type="PROSITE" id="PS00018">
    <property type="entry name" value="EF_HAND_1"/>
    <property type="match status" value="1"/>
</dbReference>
<dbReference type="EMBL" id="JNBS01005163">
    <property type="protein sequence ID" value="OQR80627.1"/>
    <property type="molecule type" value="Genomic_DNA"/>
</dbReference>
<comment type="caution">
    <text evidence="2">The sequence shown here is derived from an EMBL/GenBank/DDBJ whole genome shotgun (WGS) entry which is preliminary data.</text>
</comment>
<dbReference type="Gene3D" id="1.10.238.10">
    <property type="entry name" value="EF-hand"/>
    <property type="match status" value="2"/>
</dbReference>
<dbReference type="InterPro" id="IPR018247">
    <property type="entry name" value="EF_Hand_1_Ca_BS"/>
</dbReference>
<feature type="non-terminal residue" evidence="2">
    <location>
        <position position="1"/>
    </location>
</feature>
<reference evidence="2 3" key="1">
    <citation type="journal article" date="2014" name="Genome Biol. Evol.">
        <title>The secreted proteins of Achlya hypogyna and Thraustotheca clavata identify the ancestral oomycete secretome and reveal gene acquisitions by horizontal gene transfer.</title>
        <authorList>
            <person name="Misner I."/>
            <person name="Blouin N."/>
            <person name="Leonard G."/>
            <person name="Richards T.A."/>
            <person name="Lane C.E."/>
        </authorList>
    </citation>
    <scope>NUCLEOTIDE SEQUENCE [LARGE SCALE GENOMIC DNA]</scope>
    <source>
        <strain evidence="2 3">ATCC 34112</strain>
    </source>
</reference>
<evidence type="ECO:0000256" key="1">
    <source>
        <dbReference type="ARBA" id="ARBA00022837"/>
    </source>
</evidence>
<gene>
    <name evidence="2" type="ORF">THRCLA_11968</name>
</gene>
<name>A0A1V9Y4J4_9STRA</name>
<protein>
    <submittedName>
        <fullName evidence="2">Uncharacterized protein</fullName>
    </submittedName>
</protein>
<evidence type="ECO:0000313" key="2">
    <source>
        <dbReference type="EMBL" id="OQR80627.1"/>
    </source>
</evidence>
<dbReference type="OrthoDB" id="61834at2759"/>
<proteinExistence type="predicted"/>
<dbReference type="SUPFAM" id="SSF47473">
    <property type="entry name" value="EF-hand"/>
    <property type="match status" value="1"/>
</dbReference>
<dbReference type="Proteomes" id="UP000243217">
    <property type="component" value="Unassembled WGS sequence"/>
</dbReference>
<keyword evidence="1" id="KW-0106">Calcium</keyword>
<sequence>AEYKEKMDEIIAKLDALKESAWQLASVDGVVATKFDHNDVSQDKKDAITKALHYMYVKSKCQDIKRYFDLLKTEENVSTSEVKELVQLCATGTIQEWLSQYFKILDGDKDGALAETEMQQLYLNIFGVQKTFLTDVLTQHTTHITKKHEKLAAKALTEFEWNFKLTEKLRCMWHFAGIPADVQVAQPPPVIPPRQSIDWALLQESQAAELPEFDQMLEKYTDAVYNASREFYAEKDAKRLTRLQSTAFLIFVTVTDIIVTLM</sequence>
<evidence type="ECO:0000313" key="3">
    <source>
        <dbReference type="Proteomes" id="UP000243217"/>
    </source>
</evidence>
<accession>A0A1V9Y4J4</accession>